<organism evidence="3 4">
    <name type="scientific">Paenibacillus aurantiacus</name>
    <dbReference type="NCBI Taxonomy" id="1936118"/>
    <lineage>
        <taxon>Bacteria</taxon>
        <taxon>Bacillati</taxon>
        <taxon>Bacillota</taxon>
        <taxon>Bacilli</taxon>
        <taxon>Bacillales</taxon>
        <taxon>Paenibacillaceae</taxon>
        <taxon>Paenibacillus</taxon>
    </lineage>
</organism>
<dbReference type="InterPro" id="IPR044925">
    <property type="entry name" value="His-Me_finger_sf"/>
</dbReference>
<evidence type="ECO:0000313" key="4">
    <source>
        <dbReference type="Proteomes" id="UP001589747"/>
    </source>
</evidence>
<dbReference type="InterPro" id="IPR007346">
    <property type="entry name" value="Endonuclease-I"/>
</dbReference>
<evidence type="ECO:0000313" key="3">
    <source>
        <dbReference type="EMBL" id="MFB9327711.1"/>
    </source>
</evidence>
<keyword evidence="1" id="KW-0540">Nuclease</keyword>
<gene>
    <name evidence="3" type="ORF">ACFFSY_17425</name>
</gene>
<keyword evidence="4" id="KW-1185">Reference proteome</keyword>
<name>A0ABV5KR85_9BACL</name>
<dbReference type="EMBL" id="JBHMDO010000029">
    <property type="protein sequence ID" value="MFB9327711.1"/>
    <property type="molecule type" value="Genomic_DNA"/>
</dbReference>
<dbReference type="SUPFAM" id="SSF54060">
    <property type="entry name" value="His-Me finger endonucleases"/>
    <property type="match status" value="1"/>
</dbReference>
<accession>A0ABV5KR85</accession>
<dbReference type="Pfam" id="PF04231">
    <property type="entry name" value="Endonuclease_1"/>
    <property type="match status" value="1"/>
</dbReference>
<dbReference type="RefSeq" id="WP_377496488.1">
    <property type="nucleotide sequence ID" value="NZ_JBHMDO010000029.1"/>
</dbReference>
<proteinExistence type="predicted"/>
<keyword evidence="2" id="KW-0378">Hydrolase</keyword>
<dbReference type="GO" id="GO:0004519">
    <property type="term" value="F:endonuclease activity"/>
    <property type="evidence" value="ECO:0007669"/>
    <property type="project" value="UniProtKB-KW"/>
</dbReference>
<evidence type="ECO:0000256" key="1">
    <source>
        <dbReference type="ARBA" id="ARBA00022722"/>
    </source>
</evidence>
<reference evidence="3 4" key="1">
    <citation type="submission" date="2024-09" db="EMBL/GenBank/DDBJ databases">
        <authorList>
            <person name="Sun Q."/>
            <person name="Mori K."/>
        </authorList>
    </citation>
    <scope>NUCLEOTIDE SEQUENCE [LARGE SCALE GENOMIC DNA]</scope>
    <source>
        <strain evidence="3 4">TISTR 2452</strain>
    </source>
</reference>
<dbReference type="Proteomes" id="UP001589747">
    <property type="component" value="Unassembled WGS sequence"/>
</dbReference>
<dbReference type="PANTHER" id="PTHR33607">
    <property type="entry name" value="ENDONUCLEASE-1"/>
    <property type="match status" value="1"/>
</dbReference>
<keyword evidence="3" id="KW-0255">Endonuclease</keyword>
<sequence>MHQKTVQTPIKQEAMQNGGSYRVLDVNLDQMYYKNAMNKSGTELKKALHDIVSKQKSLTYDEIWEAVKKTDEDPHNSNNVILFYSGQSDSKLNTDHGGNDNSKWNREHVWAQSHGDFGTAKGIGTDLHHLRPENKRVNGDRGDKDFDNLPQNAKYQYTSVPIPDTYWDKQQEIWDPRDEVKGDVARIMFYMDTRYEDSDSMDLELVNQLTDSHSPKFGNLSTLMKWHELDPVDDFEKRRNEVIYSYQGNRNPFIDHPEWVSQIWRDAQ</sequence>
<comment type="caution">
    <text evidence="3">The sequence shown here is derived from an EMBL/GenBank/DDBJ whole genome shotgun (WGS) entry which is preliminary data.</text>
</comment>
<evidence type="ECO:0000256" key="2">
    <source>
        <dbReference type="ARBA" id="ARBA00022801"/>
    </source>
</evidence>
<dbReference type="PANTHER" id="PTHR33607:SF2">
    <property type="entry name" value="ENDONUCLEASE-1"/>
    <property type="match status" value="1"/>
</dbReference>
<protein>
    <submittedName>
        <fullName evidence="3">Endonuclease I family protein</fullName>
    </submittedName>
</protein>